<dbReference type="STRING" id="1073376.HMPREF1202_00889"/>
<evidence type="ECO:0000256" key="1">
    <source>
        <dbReference type="SAM" id="MobiDB-lite"/>
    </source>
</evidence>
<dbReference type="RefSeq" id="WP_023921348.1">
    <property type="nucleotide sequence ID" value="NZ_KI669408.1"/>
</dbReference>
<feature type="domain" description="YARHG" evidence="2">
    <location>
        <begin position="304"/>
        <end position="390"/>
    </location>
</feature>
<evidence type="ECO:0000313" key="4">
    <source>
        <dbReference type="Proteomes" id="UP000018683"/>
    </source>
</evidence>
<dbReference type="EMBL" id="AZJE01000011">
    <property type="protein sequence ID" value="ETD23748.1"/>
    <property type="molecule type" value="Genomic_DNA"/>
</dbReference>
<proteinExistence type="predicted"/>
<dbReference type="Pfam" id="PF13308">
    <property type="entry name" value="YARHG"/>
    <property type="match status" value="1"/>
</dbReference>
<dbReference type="AlphaFoldDB" id="V8C8K2"/>
<feature type="compositionally biased region" description="Acidic residues" evidence="1">
    <location>
        <begin position="75"/>
        <end position="87"/>
    </location>
</feature>
<dbReference type="Proteomes" id="UP000018683">
    <property type="component" value="Unassembled WGS sequence"/>
</dbReference>
<organism evidence="3 4">
    <name type="scientific">[Ruminococcus] lactaris CC59_002D</name>
    <dbReference type="NCBI Taxonomy" id="1073376"/>
    <lineage>
        <taxon>Bacteria</taxon>
        <taxon>Bacillati</taxon>
        <taxon>Bacillota</taxon>
        <taxon>Clostridia</taxon>
        <taxon>Lachnospirales</taxon>
        <taxon>Lachnospiraceae</taxon>
        <taxon>Mediterraneibacter</taxon>
    </lineage>
</organism>
<evidence type="ECO:0000313" key="3">
    <source>
        <dbReference type="EMBL" id="ETD23748.1"/>
    </source>
</evidence>
<dbReference type="SMART" id="SM01324">
    <property type="entry name" value="YARHG"/>
    <property type="match status" value="1"/>
</dbReference>
<dbReference type="InterPro" id="IPR038434">
    <property type="entry name" value="YARHG_sf"/>
</dbReference>
<reference evidence="3 4" key="1">
    <citation type="submission" date="2013-10" db="EMBL/GenBank/DDBJ databases">
        <title>The Genome Sequence of Ruminococcus lactaris CC59_002D.</title>
        <authorList>
            <consortium name="The Broad Institute Genomics Platform"/>
            <person name="Earl A."/>
            <person name="Allen-Vercoe E."/>
            <person name="Daigneault M."/>
            <person name="Young S.K."/>
            <person name="Zeng Q."/>
            <person name="Gargeya S."/>
            <person name="Fitzgerald M."/>
            <person name="Abouelleil A."/>
            <person name="Alvarado L."/>
            <person name="Chapman S.B."/>
            <person name="Gainer-Dewar J."/>
            <person name="Goldberg J."/>
            <person name="Griggs A."/>
            <person name="Gujja S."/>
            <person name="Hansen M."/>
            <person name="Howarth C."/>
            <person name="Imamovic A."/>
            <person name="Ireland A."/>
            <person name="Larimer J."/>
            <person name="McCowan C."/>
            <person name="Murphy C."/>
            <person name="Pearson M."/>
            <person name="Poon T.W."/>
            <person name="Priest M."/>
            <person name="Roberts A."/>
            <person name="Saif S."/>
            <person name="Shea T."/>
            <person name="Sykes S."/>
            <person name="Wortman J."/>
            <person name="Nusbaum C."/>
            <person name="Birren B."/>
        </authorList>
    </citation>
    <scope>NUCLEOTIDE SEQUENCE [LARGE SCALE GENOMIC DNA]</scope>
    <source>
        <strain evidence="3 4">CC59_002D</strain>
    </source>
</reference>
<accession>V8C8K2</accession>
<gene>
    <name evidence="3" type="ORF">HMPREF1202_00889</name>
</gene>
<dbReference type="Gene3D" id="1.20.58.1690">
    <property type="match status" value="1"/>
</dbReference>
<feature type="compositionally biased region" description="Basic and acidic residues" evidence="1">
    <location>
        <begin position="45"/>
        <end position="74"/>
    </location>
</feature>
<protein>
    <recommendedName>
        <fullName evidence="2">YARHG domain-containing protein</fullName>
    </recommendedName>
</protein>
<name>V8C8K2_9FIRM</name>
<feature type="region of interest" description="Disordered" evidence="1">
    <location>
        <begin position="33"/>
        <end position="88"/>
    </location>
</feature>
<dbReference type="InterPro" id="IPR025582">
    <property type="entry name" value="YARHG_dom"/>
</dbReference>
<dbReference type="PATRIC" id="fig|1073376.3.peg.914"/>
<evidence type="ECO:0000259" key="2">
    <source>
        <dbReference type="SMART" id="SM01324"/>
    </source>
</evidence>
<dbReference type="HOGENOM" id="CLU_650337_0_0_9"/>
<comment type="caution">
    <text evidence="3">The sequence shown here is derived from an EMBL/GenBank/DDBJ whole genome shotgun (WGS) entry which is preliminary data.</text>
</comment>
<sequence length="393" mass="45402">MKKKEQKKVLIQKGMTVGMIFLLLLAAEGCQKKDTSVTDPLDSNIKQEETQKNTDQKNEDSDTEKSDQNKKDESSSAEDNVDNEEKVDDQNLEKVAFLTYEEILSDETSIYDEDQLKKAKEVLENGTYENASNTVIKDGSFIWVMIPQDSGMQKTYYLVCRSEDAGKSWEYMQEEYAVTAGIDDICSKDGFIFLTSGSGMNWSKLEIFAENGNKKYTGYDREEILPEKYQLLAERACAKIKKVDTKKKQIELEWYGVENQKEAFLTEKSSFSGKNIEFDSKVEDYRAYREQEEKTGYTFAKADSEVLKEENLRKIYDQEKLIGEVSPAYSIRIAINEIYARKGYDFTGTAYENYFSQKSWYAPVKGKIVQESEINQYEKENIDLLVKLEKNYK</sequence>